<evidence type="ECO:0000256" key="16">
    <source>
        <dbReference type="ARBA" id="ARBA00023002"/>
    </source>
</evidence>
<keyword evidence="19 22" id="KW-0472">Membrane</keyword>
<dbReference type="Gene3D" id="1.20.85.10">
    <property type="entry name" value="Photosystem II protein D1-like"/>
    <property type="match status" value="1"/>
</dbReference>
<evidence type="ECO:0000313" key="24">
    <source>
        <dbReference type="Proteomes" id="UP001472677"/>
    </source>
</evidence>
<keyword evidence="15" id="KW-0157">Chromophore</keyword>
<keyword evidence="12" id="KW-0249">Electron transport</keyword>
<feature type="transmembrane region" description="Helical" evidence="22">
    <location>
        <begin position="28"/>
        <end position="46"/>
    </location>
</feature>
<dbReference type="EMBL" id="JBBPBM010000019">
    <property type="protein sequence ID" value="KAK8554284.1"/>
    <property type="molecule type" value="Genomic_DNA"/>
</dbReference>
<evidence type="ECO:0000256" key="20">
    <source>
        <dbReference type="ARBA" id="ARBA00023276"/>
    </source>
</evidence>
<organism evidence="23 24">
    <name type="scientific">Hibiscus sabdariffa</name>
    <name type="common">roselle</name>
    <dbReference type="NCBI Taxonomy" id="183260"/>
    <lineage>
        <taxon>Eukaryota</taxon>
        <taxon>Viridiplantae</taxon>
        <taxon>Streptophyta</taxon>
        <taxon>Embryophyta</taxon>
        <taxon>Tracheophyta</taxon>
        <taxon>Spermatophyta</taxon>
        <taxon>Magnoliopsida</taxon>
        <taxon>eudicotyledons</taxon>
        <taxon>Gunneridae</taxon>
        <taxon>Pentapetalae</taxon>
        <taxon>rosids</taxon>
        <taxon>malvids</taxon>
        <taxon>Malvales</taxon>
        <taxon>Malvaceae</taxon>
        <taxon>Malvoideae</taxon>
        <taxon>Hibiscus</taxon>
    </lineage>
</organism>
<evidence type="ECO:0000256" key="3">
    <source>
        <dbReference type="ARBA" id="ARBA00022448"/>
    </source>
</evidence>
<feature type="transmembrane region" description="Helical" evidence="22">
    <location>
        <begin position="84"/>
        <end position="104"/>
    </location>
</feature>
<evidence type="ECO:0000256" key="13">
    <source>
        <dbReference type="ARBA" id="ARBA00022989"/>
    </source>
</evidence>
<evidence type="ECO:0000256" key="5">
    <source>
        <dbReference type="ARBA" id="ARBA00022528"/>
    </source>
</evidence>
<keyword evidence="9 22" id="KW-0812">Transmembrane</keyword>
<keyword evidence="14" id="KW-0007">Acetylation</keyword>
<feature type="transmembrane region" description="Helical" evidence="22">
    <location>
        <begin position="141"/>
        <end position="161"/>
    </location>
</feature>
<accession>A0ABR2E8U6</accession>
<evidence type="ECO:0000256" key="12">
    <source>
        <dbReference type="ARBA" id="ARBA00022982"/>
    </source>
</evidence>
<dbReference type="InterPro" id="IPR000484">
    <property type="entry name" value="Photo_RC_L/M"/>
</dbReference>
<gene>
    <name evidence="23" type="ORF">V6N12_031249</name>
</gene>
<evidence type="ECO:0000256" key="1">
    <source>
        <dbReference type="ARBA" id="ARBA00004141"/>
    </source>
</evidence>
<keyword evidence="10" id="KW-0479">Metal-binding</keyword>
<dbReference type="Pfam" id="PF00421">
    <property type="entry name" value="PSII"/>
    <property type="match status" value="1"/>
</dbReference>
<keyword evidence="17" id="KW-0408">Iron</keyword>
<name>A0ABR2E8U6_9ROSI</name>
<evidence type="ECO:0000256" key="8">
    <source>
        <dbReference type="ARBA" id="ARBA00022640"/>
    </source>
</evidence>
<keyword evidence="7" id="KW-0597">Phosphoprotein</keyword>
<keyword evidence="3" id="KW-0813">Transport</keyword>
<evidence type="ECO:0000256" key="14">
    <source>
        <dbReference type="ARBA" id="ARBA00022990"/>
    </source>
</evidence>
<dbReference type="PRINTS" id="PR00256">
    <property type="entry name" value="REACTNCENTRE"/>
</dbReference>
<keyword evidence="16" id="KW-0560">Oxidoreductase</keyword>
<comment type="similarity">
    <text evidence="2 21">Belongs to the reaction center PufL/M/PsbA/D family.</text>
</comment>
<evidence type="ECO:0000256" key="21">
    <source>
        <dbReference type="RuleBase" id="RU004331"/>
    </source>
</evidence>
<dbReference type="Gene3D" id="1.10.10.670">
    <property type="entry name" value="photosystem ii from thermosynechococcus elongatus"/>
    <property type="match status" value="1"/>
</dbReference>
<dbReference type="Pfam" id="PF00124">
    <property type="entry name" value="Photo_RC"/>
    <property type="match status" value="1"/>
</dbReference>
<dbReference type="Proteomes" id="UP001472677">
    <property type="component" value="Unassembled WGS sequence"/>
</dbReference>
<keyword evidence="5" id="KW-0150">Chloroplast</keyword>
<keyword evidence="4" id="KW-0148">Chlorophyll</keyword>
<proteinExistence type="inferred from homology"/>
<dbReference type="InterPro" id="IPR055265">
    <property type="entry name" value="Photo_RC_L/M_CS"/>
</dbReference>
<dbReference type="PROSITE" id="PS00244">
    <property type="entry name" value="REACTION_CENTER"/>
    <property type="match status" value="1"/>
</dbReference>
<feature type="transmembrane region" description="Helical" evidence="22">
    <location>
        <begin position="110"/>
        <end position="129"/>
    </location>
</feature>
<dbReference type="InterPro" id="IPR036001">
    <property type="entry name" value="PS_II_antenna-like_sf"/>
</dbReference>
<evidence type="ECO:0000256" key="11">
    <source>
        <dbReference type="ARBA" id="ARBA00022842"/>
    </source>
</evidence>
<dbReference type="InterPro" id="IPR044900">
    <property type="entry name" value="PSII_PsbC_sf"/>
</dbReference>
<dbReference type="InterPro" id="IPR000932">
    <property type="entry name" value="PS_antenna-like"/>
</dbReference>
<evidence type="ECO:0000313" key="23">
    <source>
        <dbReference type="EMBL" id="KAK8554284.1"/>
    </source>
</evidence>
<evidence type="ECO:0008006" key="25">
    <source>
        <dbReference type="Google" id="ProtNLM"/>
    </source>
</evidence>
<protein>
    <recommendedName>
        <fullName evidence="25">Photosystem II CP43 reaction center protein</fullName>
    </recommendedName>
</protein>
<comment type="caution">
    <text evidence="23">The sequence shown here is derived from an EMBL/GenBank/DDBJ whole genome shotgun (WGS) entry which is preliminary data.</text>
</comment>
<keyword evidence="6" id="KW-0602">Photosynthesis</keyword>
<keyword evidence="24" id="KW-1185">Reference proteome</keyword>
<dbReference type="InterPro" id="IPR036854">
    <property type="entry name" value="Photo_II_D1/D2_sf"/>
</dbReference>
<evidence type="ECO:0000256" key="2">
    <source>
        <dbReference type="ARBA" id="ARBA00008204"/>
    </source>
</evidence>
<keyword evidence="20" id="KW-0604">Photosystem II</keyword>
<evidence type="ECO:0000256" key="6">
    <source>
        <dbReference type="ARBA" id="ARBA00022531"/>
    </source>
</evidence>
<feature type="transmembrane region" description="Helical" evidence="22">
    <location>
        <begin position="506"/>
        <end position="524"/>
    </location>
</feature>
<feature type="transmembrane region" description="Helical" evidence="22">
    <location>
        <begin position="173"/>
        <end position="194"/>
    </location>
</feature>
<dbReference type="PANTHER" id="PTHR33149">
    <property type="entry name" value="PHOTOSYSTEM II PROTEIN D1"/>
    <property type="match status" value="1"/>
</dbReference>
<dbReference type="SUPFAM" id="SSF161077">
    <property type="entry name" value="Photosystem II antenna protein-like"/>
    <property type="match status" value="1"/>
</dbReference>
<evidence type="ECO:0000256" key="18">
    <source>
        <dbReference type="ARBA" id="ARBA00023078"/>
    </source>
</evidence>
<keyword evidence="18" id="KW-0793">Thylakoid</keyword>
<feature type="transmembrane region" description="Helical" evidence="22">
    <location>
        <begin position="355"/>
        <end position="373"/>
    </location>
</feature>
<dbReference type="InterPro" id="IPR055266">
    <property type="entry name" value="D1/D2"/>
</dbReference>
<evidence type="ECO:0000256" key="19">
    <source>
        <dbReference type="ARBA" id="ARBA00023136"/>
    </source>
</evidence>
<reference evidence="23 24" key="1">
    <citation type="journal article" date="2024" name="G3 (Bethesda)">
        <title>Genome assembly of Hibiscus sabdariffa L. provides insights into metabolisms of medicinal natural products.</title>
        <authorList>
            <person name="Kim T."/>
        </authorList>
    </citation>
    <scope>NUCLEOTIDE SEQUENCE [LARGE SCALE GENOMIC DNA]</scope>
    <source>
        <strain evidence="23">TK-2024</strain>
        <tissue evidence="23">Old leaves</tissue>
    </source>
</reference>
<evidence type="ECO:0000256" key="22">
    <source>
        <dbReference type="SAM" id="Phobius"/>
    </source>
</evidence>
<comment type="subcellular location">
    <subcellularLocation>
        <location evidence="1">Membrane</location>
        <topology evidence="1">Multi-pass membrane protein</topology>
    </subcellularLocation>
</comment>
<dbReference type="PANTHER" id="PTHR33149:SF57">
    <property type="entry name" value="PHOTOSYSTEM II D2 PROTEIN"/>
    <property type="match status" value="1"/>
</dbReference>
<evidence type="ECO:0000256" key="4">
    <source>
        <dbReference type="ARBA" id="ARBA00022494"/>
    </source>
</evidence>
<sequence>MTIALGKFTKDENDLFDIMDDWLRRDRFVFVGWSSLLLFPCAYFALGGWFTGGLWTFVALYGTFALISFMLRQFELARSVQLRPYNAIAFSGPIVVFVSVFLIYPLGQSGWFFAPSFVVAAIFRFILFFQGFHNWTLNPFHMMGVAGVLGAALLCAIHGATVENTLFEDGDGANTFLTGLWISALGVVGLALNLRAYDFVSQEIRAAEDPEFETFYTKNILLNEALAGRDQETTGFAWWAGNARLINLSGIGAFLLVFKALYFGGVYDTWAPGGGDVRKITNLTLSPSVIFGYLLKSPFGGEGWIVSVDDLEDIIGGYVWLGSICIFGGIWHILTKPFAWARRALVWSGEAYLSYSLGALSVFGFIACCFVWFNNTAYPSEFYGPTRPEASLAQAFTFLVRDQRLGANVGFAQGPTGLGKYLMHSPTGEVIFGGETMRFWDLRAPWLEPLRGPNGLDLSRLKKDIQPWQERRSAEYMTHAPLGSLNSVGGVATEINAVNYVSPRSWLATSHFVLGFFLFVGHLWHAGRARVAATGFEKGIDRDFEPVLFMTPLN</sequence>
<evidence type="ECO:0000256" key="9">
    <source>
        <dbReference type="ARBA" id="ARBA00022692"/>
    </source>
</evidence>
<feature type="transmembrane region" description="Helical" evidence="22">
    <location>
        <begin position="314"/>
        <end position="334"/>
    </location>
</feature>
<feature type="transmembrane region" description="Helical" evidence="22">
    <location>
        <begin position="245"/>
        <end position="264"/>
    </location>
</feature>
<keyword evidence="13 22" id="KW-1133">Transmembrane helix</keyword>
<evidence type="ECO:0000256" key="10">
    <source>
        <dbReference type="ARBA" id="ARBA00022723"/>
    </source>
</evidence>
<feature type="transmembrane region" description="Helical" evidence="22">
    <location>
        <begin position="52"/>
        <end position="72"/>
    </location>
</feature>
<dbReference type="SUPFAM" id="SSF81483">
    <property type="entry name" value="Bacterial photosystem II reaction centre, L and M subunits"/>
    <property type="match status" value="1"/>
</dbReference>
<evidence type="ECO:0000256" key="7">
    <source>
        <dbReference type="ARBA" id="ARBA00022553"/>
    </source>
</evidence>
<evidence type="ECO:0000256" key="15">
    <source>
        <dbReference type="ARBA" id="ARBA00022991"/>
    </source>
</evidence>
<keyword evidence="8" id="KW-0934">Plastid</keyword>
<keyword evidence="11" id="KW-0460">Magnesium</keyword>
<evidence type="ECO:0000256" key="17">
    <source>
        <dbReference type="ARBA" id="ARBA00023004"/>
    </source>
</evidence>